<dbReference type="EMBL" id="ASHM01094186">
    <property type="protein sequence ID" value="PNX64888.1"/>
    <property type="molecule type" value="Genomic_DNA"/>
</dbReference>
<comment type="caution">
    <text evidence="1">The sequence shown here is derived from an EMBL/GenBank/DDBJ whole genome shotgun (WGS) entry which is preliminary data.</text>
</comment>
<proteinExistence type="predicted"/>
<feature type="non-terminal residue" evidence="1">
    <location>
        <position position="1"/>
    </location>
</feature>
<name>A0A2K3KF46_TRIPR</name>
<reference evidence="1 2" key="1">
    <citation type="journal article" date="2014" name="Am. J. Bot.">
        <title>Genome assembly and annotation for red clover (Trifolium pratense; Fabaceae).</title>
        <authorList>
            <person name="Istvanek J."/>
            <person name="Jaros M."/>
            <person name="Krenek A."/>
            <person name="Repkova J."/>
        </authorList>
    </citation>
    <scope>NUCLEOTIDE SEQUENCE [LARGE SCALE GENOMIC DNA]</scope>
    <source>
        <strain evidence="2">cv. Tatra</strain>
        <tissue evidence="1">Young leaves</tissue>
    </source>
</reference>
<reference evidence="1 2" key="2">
    <citation type="journal article" date="2017" name="Front. Plant Sci.">
        <title>Gene Classification and Mining of Molecular Markers Useful in Red Clover (Trifolium pratense) Breeding.</title>
        <authorList>
            <person name="Istvanek J."/>
            <person name="Dluhosova J."/>
            <person name="Dluhos P."/>
            <person name="Patkova L."/>
            <person name="Nedelnik J."/>
            <person name="Repkova J."/>
        </authorList>
    </citation>
    <scope>NUCLEOTIDE SEQUENCE [LARGE SCALE GENOMIC DNA]</scope>
    <source>
        <strain evidence="2">cv. Tatra</strain>
        <tissue evidence="1">Young leaves</tissue>
    </source>
</reference>
<accession>A0A2K3KF46</accession>
<organism evidence="1 2">
    <name type="scientific">Trifolium pratense</name>
    <name type="common">Red clover</name>
    <dbReference type="NCBI Taxonomy" id="57577"/>
    <lineage>
        <taxon>Eukaryota</taxon>
        <taxon>Viridiplantae</taxon>
        <taxon>Streptophyta</taxon>
        <taxon>Embryophyta</taxon>
        <taxon>Tracheophyta</taxon>
        <taxon>Spermatophyta</taxon>
        <taxon>Magnoliopsida</taxon>
        <taxon>eudicotyledons</taxon>
        <taxon>Gunneridae</taxon>
        <taxon>Pentapetalae</taxon>
        <taxon>rosids</taxon>
        <taxon>fabids</taxon>
        <taxon>Fabales</taxon>
        <taxon>Fabaceae</taxon>
        <taxon>Papilionoideae</taxon>
        <taxon>50 kb inversion clade</taxon>
        <taxon>NPAAA clade</taxon>
        <taxon>Hologalegina</taxon>
        <taxon>IRL clade</taxon>
        <taxon>Trifolieae</taxon>
        <taxon>Trifolium</taxon>
    </lineage>
</organism>
<sequence length="112" mass="12788">DGAQVTTILWSIWKQCNNKVWNNTVDTQSHVINCVEELICDWAAVRIVQNRATEVQPDAVMNRWNKRLPGRFKCNIDATFTRDKWSSFSPKCNVHVGEALCSPICSYLDSSI</sequence>
<evidence type="ECO:0000313" key="2">
    <source>
        <dbReference type="Proteomes" id="UP000236291"/>
    </source>
</evidence>
<dbReference type="Proteomes" id="UP000236291">
    <property type="component" value="Unassembled WGS sequence"/>
</dbReference>
<evidence type="ECO:0000313" key="1">
    <source>
        <dbReference type="EMBL" id="PNX64888.1"/>
    </source>
</evidence>
<gene>
    <name evidence="1" type="ORF">L195_g054254</name>
</gene>
<dbReference type="AlphaFoldDB" id="A0A2K3KF46"/>
<protein>
    <submittedName>
        <fullName evidence="1">Uncharacterized protein</fullName>
    </submittedName>
</protein>